<evidence type="ECO:0000259" key="1">
    <source>
        <dbReference type="Pfam" id="PF06985"/>
    </source>
</evidence>
<dbReference type="Proteomes" id="UP000799440">
    <property type="component" value="Unassembled WGS sequence"/>
</dbReference>
<feature type="domain" description="Heterokaryon incompatibility" evidence="1">
    <location>
        <begin position="31"/>
        <end position="125"/>
    </location>
</feature>
<dbReference type="OrthoDB" id="20872at2759"/>
<gene>
    <name evidence="2" type="ORF">M011DRAFT_472798</name>
</gene>
<organism evidence="2 3">
    <name type="scientific">Sporormia fimetaria CBS 119925</name>
    <dbReference type="NCBI Taxonomy" id="1340428"/>
    <lineage>
        <taxon>Eukaryota</taxon>
        <taxon>Fungi</taxon>
        <taxon>Dikarya</taxon>
        <taxon>Ascomycota</taxon>
        <taxon>Pezizomycotina</taxon>
        <taxon>Dothideomycetes</taxon>
        <taxon>Pleosporomycetidae</taxon>
        <taxon>Pleosporales</taxon>
        <taxon>Sporormiaceae</taxon>
        <taxon>Sporormia</taxon>
    </lineage>
</organism>
<dbReference type="PANTHER" id="PTHR10622">
    <property type="entry name" value="HET DOMAIN-CONTAINING PROTEIN"/>
    <property type="match status" value="1"/>
</dbReference>
<sequence>MRLLHVTRKDTSNGAELQITLREFYSEPPPYLILSHCWRDEEITFTDLPNIACDPERVKSKNGWAKIQNACRLALQKELNYAWVDTCCIMKESSAELSEAINSMYDWYAAASICVAFLDDVPDTEGDGVHHPSFASSRWFTRGWTLQELIAPIVVEFYNQDWDLIGGKNHGNPAVTAKLAAISGVPENVLKQPKSVQSLCMADRFRMACSRVTTRAEDQAYSLLGIFGVNMPPLYGEGRTKAFRRLQLLIMETSNDQTIFLWNKGHANLVDGDMLATSPDDFLEASAYQRLIVPKHISTYRIHVPRPDYTMTNAGLLIELPLLPVPKHEDLYFAFLACRRQLSRQRDQAVAICLEKMGSSSSGQHLGSGLYHRAYFDGRTVYDCPHFATDLLPESKLIWISRREIPSVQYNIRPSFIPRCRRQKDLLLSIQYSSNETSRGPRYVEAGIQSDGEPTTKVLPMGHMEHRMFTIGLDWPDGSLLHIVVGEVNTRIWAYVELRLLGTVKSTQVWNHPTKYDSEEFHFMTGKAWRLIPDYIHYWDKTWDKRLVAIYMDGKVVYDVLFETNLYHHAFGPERMFLRVTVERPNPRHASEGYTTEGTYYFVSRDRPRRKAIPGVE</sequence>
<reference evidence="2" key="1">
    <citation type="journal article" date="2020" name="Stud. Mycol.">
        <title>101 Dothideomycetes genomes: a test case for predicting lifestyles and emergence of pathogens.</title>
        <authorList>
            <person name="Haridas S."/>
            <person name="Albert R."/>
            <person name="Binder M."/>
            <person name="Bloem J."/>
            <person name="Labutti K."/>
            <person name="Salamov A."/>
            <person name="Andreopoulos B."/>
            <person name="Baker S."/>
            <person name="Barry K."/>
            <person name="Bills G."/>
            <person name="Bluhm B."/>
            <person name="Cannon C."/>
            <person name="Castanera R."/>
            <person name="Culley D."/>
            <person name="Daum C."/>
            <person name="Ezra D."/>
            <person name="Gonzalez J."/>
            <person name="Henrissat B."/>
            <person name="Kuo A."/>
            <person name="Liang C."/>
            <person name="Lipzen A."/>
            <person name="Lutzoni F."/>
            <person name="Magnuson J."/>
            <person name="Mondo S."/>
            <person name="Nolan M."/>
            <person name="Ohm R."/>
            <person name="Pangilinan J."/>
            <person name="Park H.-J."/>
            <person name="Ramirez L."/>
            <person name="Alfaro M."/>
            <person name="Sun H."/>
            <person name="Tritt A."/>
            <person name="Yoshinaga Y."/>
            <person name="Zwiers L.-H."/>
            <person name="Turgeon B."/>
            <person name="Goodwin S."/>
            <person name="Spatafora J."/>
            <person name="Crous P."/>
            <person name="Grigoriev I."/>
        </authorList>
    </citation>
    <scope>NUCLEOTIDE SEQUENCE</scope>
    <source>
        <strain evidence="2">CBS 119925</strain>
    </source>
</reference>
<proteinExistence type="predicted"/>
<dbReference type="Pfam" id="PF06985">
    <property type="entry name" value="HET"/>
    <property type="match status" value="1"/>
</dbReference>
<evidence type="ECO:0000313" key="2">
    <source>
        <dbReference type="EMBL" id="KAF2741773.1"/>
    </source>
</evidence>
<dbReference type="AlphaFoldDB" id="A0A6A6UVA6"/>
<dbReference type="PANTHER" id="PTHR10622:SF10">
    <property type="entry name" value="HET DOMAIN-CONTAINING PROTEIN"/>
    <property type="match status" value="1"/>
</dbReference>
<protein>
    <submittedName>
        <fullName evidence="2">HET-domain-containing protein</fullName>
    </submittedName>
</protein>
<accession>A0A6A6UVA6</accession>
<keyword evidence="3" id="KW-1185">Reference proteome</keyword>
<evidence type="ECO:0000313" key="3">
    <source>
        <dbReference type="Proteomes" id="UP000799440"/>
    </source>
</evidence>
<dbReference type="EMBL" id="MU006625">
    <property type="protein sequence ID" value="KAF2741773.1"/>
    <property type="molecule type" value="Genomic_DNA"/>
</dbReference>
<dbReference type="InterPro" id="IPR010730">
    <property type="entry name" value="HET"/>
</dbReference>
<name>A0A6A6UVA6_9PLEO</name>